<dbReference type="GO" id="GO:0016020">
    <property type="term" value="C:membrane"/>
    <property type="evidence" value="ECO:0007669"/>
    <property type="project" value="TreeGrafter"/>
</dbReference>
<dbReference type="PANTHER" id="PTHR23028">
    <property type="entry name" value="ACETYLTRANSFERASE"/>
    <property type="match status" value="1"/>
</dbReference>
<feature type="domain" description="SGNH" evidence="3">
    <location>
        <begin position="398"/>
        <end position="595"/>
    </location>
</feature>
<evidence type="ECO:0000313" key="4">
    <source>
        <dbReference type="EMBL" id="QQF83074.1"/>
    </source>
</evidence>
<dbReference type="RefSeq" id="WP_075321890.1">
    <property type="nucleotide sequence ID" value="NZ_CP018805.1"/>
</dbReference>
<keyword evidence="4" id="KW-0012">Acyltransferase</keyword>
<protein>
    <submittedName>
        <fullName evidence="4">Acyltransferase</fullName>
    </submittedName>
</protein>
<feature type="transmembrane region" description="Helical" evidence="1">
    <location>
        <begin position="288"/>
        <end position="308"/>
    </location>
</feature>
<dbReference type="Proteomes" id="UP000595373">
    <property type="component" value="Chromosome"/>
</dbReference>
<reference evidence="4 5" key="1">
    <citation type="submission" date="2020-12" db="EMBL/GenBank/DDBJ databases">
        <title>ASc-MMNZ-VFA-070.</title>
        <authorList>
            <person name="Schryvers A."/>
            <person name="Mostafa Nazari M."/>
            <person name="Farshchi Andisi V."/>
            <person name="Timsit E."/>
            <person name="Walter Morck D."/>
        </authorList>
    </citation>
    <scope>NUCLEOTIDE SEQUENCE [LARGE SCALE GENOMIC DNA]</scope>
    <source>
        <strain evidence="4 5">ASc-MMNZ-VFA-070</strain>
    </source>
</reference>
<keyword evidence="1" id="KW-1133">Transmembrane helix</keyword>
<feature type="domain" description="Acyltransferase 3" evidence="2">
    <location>
        <begin position="8"/>
        <end position="336"/>
    </location>
</feature>
<proteinExistence type="predicted"/>
<evidence type="ECO:0000313" key="5">
    <source>
        <dbReference type="Proteomes" id="UP000595373"/>
    </source>
</evidence>
<dbReference type="PANTHER" id="PTHR23028:SF53">
    <property type="entry name" value="ACYL_TRANSF_3 DOMAIN-CONTAINING PROTEIN"/>
    <property type="match status" value="1"/>
</dbReference>
<dbReference type="GO" id="GO:0016747">
    <property type="term" value="F:acyltransferase activity, transferring groups other than amino-acyl groups"/>
    <property type="evidence" value="ECO:0007669"/>
    <property type="project" value="InterPro"/>
</dbReference>
<feature type="transmembrane region" description="Helical" evidence="1">
    <location>
        <begin position="320"/>
        <end position="339"/>
    </location>
</feature>
<dbReference type="InterPro" id="IPR043968">
    <property type="entry name" value="SGNH"/>
</dbReference>
<dbReference type="InterPro" id="IPR002656">
    <property type="entry name" value="Acyl_transf_3_dom"/>
</dbReference>
<dbReference type="EMBL" id="CP066558">
    <property type="protein sequence ID" value="QQF83074.1"/>
    <property type="molecule type" value="Genomic_DNA"/>
</dbReference>
<dbReference type="AlphaFoldDB" id="A0A9Q7E616"/>
<evidence type="ECO:0000259" key="3">
    <source>
        <dbReference type="Pfam" id="PF19040"/>
    </source>
</evidence>
<feature type="transmembrane region" description="Helical" evidence="1">
    <location>
        <begin position="198"/>
        <end position="216"/>
    </location>
</feature>
<evidence type="ECO:0000256" key="1">
    <source>
        <dbReference type="SAM" id="Phobius"/>
    </source>
</evidence>
<dbReference type="Pfam" id="PF01757">
    <property type="entry name" value="Acyl_transf_3"/>
    <property type="match status" value="1"/>
</dbReference>
<dbReference type="Pfam" id="PF19040">
    <property type="entry name" value="SGNH"/>
    <property type="match status" value="1"/>
</dbReference>
<keyword evidence="5" id="KW-1185">Reference proteome</keyword>
<keyword evidence="1" id="KW-0812">Transmembrane</keyword>
<accession>A0A9Q7E616</accession>
<feature type="transmembrane region" description="Helical" evidence="1">
    <location>
        <begin position="34"/>
        <end position="54"/>
    </location>
</feature>
<keyword evidence="4" id="KW-0808">Transferase</keyword>
<feature type="transmembrane region" description="Helical" evidence="1">
    <location>
        <begin position="223"/>
        <end position="243"/>
    </location>
</feature>
<organism evidence="4 5">
    <name type="scientific">Histophilus somni</name>
    <name type="common">Haemophilus somnus</name>
    <dbReference type="NCBI Taxonomy" id="731"/>
    <lineage>
        <taxon>Bacteria</taxon>
        <taxon>Pseudomonadati</taxon>
        <taxon>Pseudomonadota</taxon>
        <taxon>Gammaproteobacteria</taxon>
        <taxon>Pasteurellales</taxon>
        <taxon>Pasteurellaceae</taxon>
        <taxon>Histophilus</taxon>
    </lineage>
</organism>
<dbReference type="InterPro" id="IPR050879">
    <property type="entry name" value="Acyltransferase_3"/>
</dbReference>
<feature type="transmembrane region" description="Helical" evidence="1">
    <location>
        <begin position="75"/>
        <end position="97"/>
    </location>
</feature>
<feature type="transmembrane region" description="Helical" evidence="1">
    <location>
        <begin position="170"/>
        <end position="192"/>
    </location>
</feature>
<dbReference type="GO" id="GO:0009103">
    <property type="term" value="P:lipopolysaccharide biosynthetic process"/>
    <property type="evidence" value="ECO:0007669"/>
    <property type="project" value="TreeGrafter"/>
</dbReference>
<feature type="transmembrane region" description="Helical" evidence="1">
    <location>
        <begin position="135"/>
        <end position="158"/>
    </location>
</feature>
<feature type="transmembrane region" description="Helical" evidence="1">
    <location>
        <begin position="249"/>
        <end position="268"/>
    </location>
</feature>
<feature type="transmembrane region" description="Helical" evidence="1">
    <location>
        <begin position="351"/>
        <end position="370"/>
    </location>
</feature>
<gene>
    <name evidence="4" type="ORF">JFL49_04010</name>
</gene>
<feature type="transmembrane region" description="Helical" evidence="1">
    <location>
        <begin position="12"/>
        <end position="28"/>
    </location>
</feature>
<sequence length="611" mass="70467">MSKLYYRPEIDGLRAVAVLSVILFHLNPTWLPGGFLGVDIFFVISGYLITSIISQEIQNNTFSYKDFYNRRIKRIYPVFILVLAIASVLASLFFVHYEYSQFRRIINSAALFVSNFYLAHRQGYFDLSANENPILHIWSLAVEEQYYLFFPLLLVVAYKKFKTHQVFKPIVLGLTLLFILTSFIPQSIYIKIGWSNTYYISFIRFPELLIGSYLALSKPRVKPVNNFVGFGIFIAFILTLFFYHKSMPLMPGIVLLLPCILTALLIHFSSQNSWGGVKTLLSLKPIVWVGKLSYSLYLFHWIFIAFTYYISGEKELPRGAILPIIVLTFICSALSYYLLEQPIRKSKLTFKQSFFLLYLIPSLVVIGYNLSVRSHIKHKTSALQAQKAEQEVLPLNIPSKILTIGDSHAGHLEDFLNYVGSKEGWRSDILNIRDCLSFEDKDCVQYWQKIESYPVIFISMFYELKRGGTPVPRFNPNSFVISDFDQKFQAMVKHLAKTKKVYVFANNISLNRSALRNAFLAKYDLDKYLNPIQKLADNTASNNEIFQLIKNIPNVTWVNAAKYLGDTVYVGNKSIYGDQDHFTPFGSYYMGTLFHEKERLLSPQLVSELYQ</sequence>
<evidence type="ECO:0000259" key="2">
    <source>
        <dbReference type="Pfam" id="PF01757"/>
    </source>
</evidence>
<keyword evidence="1" id="KW-0472">Membrane</keyword>
<name>A0A9Q7E616_HISSO</name>